<accession>A0A161JG84</accession>
<evidence type="ECO:0000256" key="2">
    <source>
        <dbReference type="ARBA" id="ARBA00012438"/>
    </source>
</evidence>
<evidence type="ECO:0000256" key="3">
    <source>
        <dbReference type="ARBA" id="ARBA00022553"/>
    </source>
</evidence>
<evidence type="ECO:0000259" key="10">
    <source>
        <dbReference type="Pfam" id="PF02518"/>
    </source>
</evidence>
<keyword evidence="9" id="KW-0812">Transmembrane</keyword>
<protein>
    <recommendedName>
        <fullName evidence="2">histidine kinase</fullName>
        <ecNumber evidence="2">2.7.13.3</ecNumber>
    </recommendedName>
</protein>
<feature type="domain" description="Putative sensor" evidence="12">
    <location>
        <begin position="56"/>
        <end position="196"/>
    </location>
</feature>
<dbReference type="InterPro" id="IPR003594">
    <property type="entry name" value="HATPase_dom"/>
</dbReference>
<dbReference type="EMBL" id="AP017424">
    <property type="protein sequence ID" value="BAU81238.1"/>
    <property type="molecule type" value="Genomic_DNA"/>
</dbReference>
<feature type="transmembrane region" description="Helical" evidence="9">
    <location>
        <begin position="163"/>
        <end position="181"/>
    </location>
</feature>
<keyword evidence="7" id="KW-0067">ATP-binding</keyword>
<dbReference type="KEGG" id="slau:SLA_0283"/>
<dbReference type="GO" id="GO:0005524">
    <property type="term" value="F:ATP binding"/>
    <property type="evidence" value="ECO:0007669"/>
    <property type="project" value="UniProtKB-KW"/>
</dbReference>
<keyword evidence="6 13" id="KW-0418">Kinase</keyword>
<feature type="transmembrane region" description="Helical" evidence="9">
    <location>
        <begin position="48"/>
        <end position="69"/>
    </location>
</feature>
<dbReference type="PANTHER" id="PTHR24421">
    <property type="entry name" value="NITRATE/NITRITE SENSOR PROTEIN NARX-RELATED"/>
    <property type="match status" value="1"/>
</dbReference>
<dbReference type="Pfam" id="PF02518">
    <property type="entry name" value="HATPase_c"/>
    <property type="match status" value="1"/>
</dbReference>
<dbReference type="Proteomes" id="UP000217676">
    <property type="component" value="Chromosome"/>
</dbReference>
<keyword evidence="9" id="KW-0472">Membrane</keyword>
<evidence type="ECO:0000256" key="1">
    <source>
        <dbReference type="ARBA" id="ARBA00000085"/>
    </source>
</evidence>
<dbReference type="EC" id="2.7.13.3" evidence="2"/>
<dbReference type="Pfam" id="PF13796">
    <property type="entry name" value="Sensor"/>
    <property type="match status" value="1"/>
</dbReference>
<evidence type="ECO:0000259" key="11">
    <source>
        <dbReference type="Pfam" id="PF07730"/>
    </source>
</evidence>
<dbReference type="RefSeq" id="WP_359885689.1">
    <property type="nucleotide sequence ID" value="NZ_JBEYHT010000121.1"/>
</dbReference>
<dbReference type="Gene3D" id="1.20.5.1930">
    <property type="match status" value="1"/>
</dbReference>
<comment type="catalytic activity">
    <reaction evidence="1">
        <text>ATP + protein L-histidine = ADP + protein N-phospho-L-histidine.</text>
        <dbReference type="EC" id="2.7.13.3"/>
    </reaction>
</comment>
<dbReference type="SUPFAM" id="SSF55874">
    <property type="entry name" value="ATPase domain of HSP90 chaperone/DNA topoisomerase II/histidine kinase"/>
    <property type="match status" value="1"/>
</dbReference>
<evidence type="ECO:0000256" key="7">
    <source>
        <dbReference type="ARBA" id="ARBA00022840"/>
    </source>
</evidence>
<dbReference type="AlphaFoldDB" id="A0A161JG84"/>
<dbReference type="GO" id="GO:0000155">
    <property type="term" value="F:phosphorelay sensor kinase activity"/>
    <property type="evidence" value="ECO:0007669"/>
    <property type="project" value="InterPro"/>
</dbReference>
<keyword evidence="8" id="KW-0902">Two-component regulatory system</keyword>
<dbReference type="Pfam" id="PF07730">
    <property type="entry name" value="HisKA_3"/>
    <property type="match status" value="1"/>
</dbReference>
<dbReference type="GO" id="GO:0016020">
    <property type="term" value="C:membrane"/>
    <property type="evidence" value="ECO:0007669"/>
    <property type="project" value="InterPro"/>
</dbReference>
<dbReference type="InterPro" id="IPR011712">
    <property type="entry name" value="Sig_transdc_His_kin_sub3_dim/P"/>
</dbReference>
<gene>
    <name evidence="13" type="ORF">SLA_0283</name>
</gene>
<feature type="transmembrane region" description="Helical" evidence="9">
    <location>
        <begin position="115"/>
        <end position="143"/>
    </location>
</feature>
<evidence type="ECO:0000313" key="14">
    <source>
        <dbReference type="Proteomes" id="UP000217676"/>
    </source>
</evidence>
<keyword evidence="3" id="KW-0597">Phosphoprotein</keyword>
<dbReference type="GO" id="GO:0046983">
    <property type="term" value="F:protein dimerization activity"/>
    <property type="evidence" value="ECO:0007669"/>
    <property type="project" value="InterPro"/>
</dbReference>
<keyword evidence="5" id="KW-0547">Nucleotide-binding</keyword>
<evidence type="ECO:0000259" key="12">
    <source>
        <dbReference type="Pfam" id="PF13796"/>
    </source>
</evidence>
<evidence type="ECO:0000256" key="9">
    <source>
        <dbReference type="SAM" id="Phobius"/>
    </source>
</evidence>
<feature type="domain" description="Signal transduction histidine kinase subgroup 3 dimerisation and phosphoacceptor" evidence="11">
    <location>
        <begin position="225"/>
        <end position="292"/>
    </location>
</feature>
<reference evidence="13 14" key="1">
    <citation type="journal article" date="2016" name="Genome Announc.">
        <title>Complete Genome Sequence of Thiostrepton-Producing Streptomyces laurentii ATCC 31255.</title>
        <authorList>
            <person name="Doi K."/>
            <person name="Fujino Y."/>
            <person name="Nagayoshi Y."/>
            <person name="Ohshima T."/>
            <person name="Ogata S."/>
        </authorList>
    </citation>
    <scope>NUCLEOTIDE SEQUENCE [LARGE SCALE GENOMIC DNA]</scope>
    <source>
        <strain evidence="13 14">ATCC 31255</strain>
    </source>
</reference>
<sequence>MTIPAGLRRTALRARRDTGFLAAGVLPHLALVPVWSWAATTAARTGNWLLTVSVSAALVLLGAPVLTAVQRARYRVFIGVDIPRLTPTAPEPWTWASTARWLAATRPWRRIGYHLLLGPLFALLELLVLAVAAAGLAGVLAYAWSWALPTGVRQDWFGYLTRLPAYTGAGLLLLCALPWTARAVARAEARPASGLLGPSRAQRLQERVDQLAVSRTDLIEAVDAERRRIERDLHDGTQQRLVSLAVNLGLALAARPDLPCDAREAIAEAHLEAKEAIAELNDLVRGLHPAVLEDRGLDAALSGLAARTPLPVRLRVDLEERVAPHVESVAYFVISEALTNATKHADAMRAEVMVHQVGEVLRVRVTDDGLGGADAAAGTGLTGLAKRVGSLDGTFHVSSPAGGPTTITAELPCAR</sequence>
<name>A0A161JG84_STRLU</name>
<dbReference type="InterPro" id="IPR050482">
    <property type="entry name" value="Sensor_HK_TwoCompSys"/>
</dbReference>
<keyword evidence="4" id="KW-0808">Transferase</keyword>
<evidence type="ECO:0000313" key="13">
    <source>
        <dbReference type="EMBL" id="BAU81238.1"/>
    </source>
</evidence>
<organism evidence="13 14">
    <name type="scientific">Streptomyces laurentii</name>
    <dbReference type="NCBI Taxonomy" id="39478"/>
    <lineage>
        <taxon>Bacteria</taxon>
        <taxon>Bacillati</taxon>
        <taxon>Actinomycetota</taxon>
        <taxon>Actinomycetes</taxon>
        <taxon>Kitasatosporales</taxon>
        <taxon>Streptomycetaceae</taxon>
        <taxon>Streptomyces</taxon>
    </lineage>
</organism>
<dbReference type="PANTHER" id="PTHR24421:SF10">
    <property type="entry name" value="NITRATE_NITRITE SENSOR PROTEIN NARQ"/>
    <property type="match status" value="1"/>
</dbReference>
<evidence type="ECO:0000256" key="5">
    <source>
        <dbReference type="ARBA" id="ARBA00022741"/>
    </source>
</evidence>
<evidence type="ECO:0000256" key="6">
    <source>
        <dbReference type="ARBA" id="ARBA00022777"/>
    </source>
</evidence>
<dbReference type="InterPro" id="IPR036890">
    <property type="entry name" value="HATPase_C_sf"/>
</dbReference>
<dbReference type="InterPro" id="IPR025828">
    <property type="entry name" value="Put_sensor_dom"/>
</dbReference>
<feature type="domain" description="Histidine kinase/HSP90-like ATPase" evidence="10">
    <location>
        <begin position="331"/>
        <end position="413"/>
    </location>
</feature>
<dbReference type="CDD" id="cd16917">
    <property type="entry name" value="HATPase_UhpB-NarQ-NarX-like"/>
    <property type="match status" value="1"/>
</dbReference>
<keyword evidence="14" id="KW-1185">Reference proteome</keyword>
<keyword evidence="9" id="KW-1133">Transmembrane helix</keyword>
<dbReference type="Gene3D" id="3.30.565.10">
    <property type="entry name" value="Histidine kinase-like ATPase, C-terminal domain"/>
    <property type="match status" value="1"/>
</dbReference>
<evidence type="ECO:0000256" key="4">
    <source>
        <dbReference type="ARBA" id="ARBA00022679"/>
    </source>
</evidence>
<proteinExistence type="predicted"/>
<evidence type="ECO:0000256" key="8">
    <source>
        <dbReference type="ARBA" id="ARBA00023012"/>
    </source>
</evidence>